<dbReference type="Proteomes" id="UP000299011">
    <property type="component" value="Chromosome"/>
</dbReference>
<dbReference type="Proteomes" id="UP000006469">
    <property type="component" value="Chromosome"/>
</dbReference>
<name>I3R632_HALMT</name>
<proteinExistence type="predicted"/>
<dbReference type="PATRIC" id="fig|523841.21.peg.2381"/>
<dbReference type="PROSITE" id="PS51257">
    <property type="entry name" value="PROKAR_LIPOPROTEIN"/>
    <property type="match status" value="1"/>
</dbReference>
<dbReference type="EMBL" id="CP039139">
    <property type="protein sequence ID" value="QCQ74059.1"/>
    <property type="molecule type" value="Genomic_DNA"/>
</dbReference>
<organism evidence="2 6">
    <name type="scientific">Haloferax mediterranei (strain ATCC 33500 / DSM 1411 / JCM 8866 / NBRC 14739 / NCIMB 2177 / R-4)</name>
    <name type="common">Halobacterium mediterranei</name>
    <dbReference type="NCBI Taxonomy" id="523841"/>
    <lineage>
        <taxon>Archaea</taxon>
        <taxon>Methanobacteriati</taxon>
        <taxon>Methanobacteriota</taxon>
        <taxon>Stenosarchaea group</taxon>
        <taxon>Halobacteria</taxon>
        <taxon>Halobacteriales</taxon>
        <taxon>Haloferacaceae</taxon>
        <taxon>Haloferax</taxon>
    </lineage>
</organism>
<reference evidence="2" key="5">
    <citation type="submission" date="2014-05" db="EMBL/GenBank/DDBJ databases">
        <authorList>
            <person name="Wang L."/>
            <person name="Yang H."/>
            <person name="Xiang H."/>
        </authorList>
    </citation>
    <scope>NUCLEOTIDE SEQUENCE</scope>
    <source>
        <strain evidence="2">CGMCC 1.2087</strain>
    </source>
</reference>
<evidence type="ECO:0000313" key="5">
    <source>
        <dbReference type="EMBL" id="QCQ74059.1"/>
    </source>
</evidence>
<evidence type="ECO:0000256" key="1">
    <source>
        <dbReference type="SAM" id="MobiDB-lite"/>
    </source>
</evidence>
<dbReference type="EMBL" id="AOLO01000009">
    <property type="protein sequence ID" value="EMA00014.1"/>
    <property type="molecule type" value="Genomic_DNA"/>
</dbReference>
<evidence type="ECO:0000313" key="9">
    <source>
        <dbReference type="Proteomes" id="UP000299011"/>
    </source>
</evidence>
<dbReference type="PaxDb" id="523841-HFX_2000"/>
<dbReference type="RefSeq" id="WP_004059338.1">
    <property type="nucleotide sequence ID" value="NC_017941.2"/>
</dbReference>
<dbReference type="KEGG" id="hme:HFX_2000"/>
<evidence type="ECO:0000313" key="6">
    <source>
        <dbReference type="Proteomes" id="UP000006469"/>
    </source>
</evidence>
<sequence>MPSSRRRFVQALGATGLFSFGGCLTDERGAEKPATETTTSRTTVKTTAQRSPTTAEPTSEQTPAVAPTYEKVRGEAAPVSASQKFTENDGYEYLEEEDEVRYVAAYRSSTGNETRAPVYDTISFDDWATSECASVARQAVMTALYQALGESNLDSIVASVRGRNTGSATITILHQTVLSRSGSVVSQPTIPFDELVATTPRSATGTVNLDGAEPAERTSEVWVDDWVIQEE</sequence>
<dbReference type="EMBL" id="CP007551">
    <property type="protein sequence ID" value="AHZ23081.1"/>
    <property type="molecule type" value="Genomic_DNA"/>
</dbReference>
<dbReference type="Proteomes" id="UP000027075">
    <property type="component" value="Chromosome"/>
</dbReference>
<reference evidence="4 7" key="3">
    <citation type="journal article" date="2014" name="PLoS Genet.">
        <title>Phylogenetically driven sequencing of extremely halophilic archaea reveals strategies for static and dynamic osmo-response.</title>
        <authorList>
            <person name="Becker E.A."/>
            <person name="Seitzer P.M."/>
            <person name="Tritt A."/>
            <person name="Larsen D."/>
            <person name="Krusor M."/>
            <person name="Yao A.I."/>
            <person name="Wu D."/>
            <person name="Madern D."/>
            <person name="Eisen J.A."/>
            <person name="Darling A.E."/>
            <person name="Facciotti M.T."/>
        </authorList>
    </citation>
    <scope>NUCLEOTIDE SEQUENCE [LARGE SCALE GENOMIC DNA]</scope>
    <source>
        <strain evidence="4">ATCC 33500</strain>
        <strain evidence="7">ATCC 33500 / DSM 1411 / JCM 8866 / NBRC 14739 / NCIMB 2177 / R-4</strain>
    </source>
</reference>
<dbReference type="STRING" id="523841.HFX_2000"/>
<feature type="compositionally biased region" description="Polar residues" evidence="1">
    <location>
        <begin position="48"/>
        <end position="62"/>
    </location>
</feature>
<protein>
    <recommendedName>
        <fullName evidence="10">Lipoprotein</fullName>
    </recommendedName>
</protein>
<accession>I3R632</accession>
<dbReference type="AlphaFoldDB" id="I3R632"/>
<evidence type="ECO:0000313" key="8">
    <source>
        <dbReference type="Proteomes" id="UP000027075"/>
    </source>
</evidence>
<evidence type="ECO:0000313" key="2">
    <source>
        <dbReference type="EMBL" id="AFK19692.1"/>
    </source>
</evidence>
<dbReference type="OrthoDB" id="275796at2157"/>
<evidence type="ECO:0000313" key="7">
    <source>
        <dbReference type="Proteomes" id="UP000011603"/>
    </source>
</evidence>
<dbReference type="eggNOG" id="arCOG06301">
    <property type="taxonomic scope" value="Archaea"/>
</dbReference>
<feature type="region of interest" description="Disordered" evidence="1">
    <location>
        <begin position="22"/>
        <end position="65"/>
    </location>
</feature>
<gene>
    <name evidence="2" type="ordered locus">HFX_2000</name>
    <name evidence="3" type="ORF">BM92_10735</name>
    <name evidence="4" type="ORF">C439_11778</name>
    <name evidence="5" type="ORF">E6P09_01695</name>
</gene>
<feature type="compositionally biased region" description="Low complexity" evidence="1">
    <location>
        <begin position="35"/>
        <end position="47"/>
    </location>
</feature>
<evidence type="ECO:0008006" key="10">
    <source>
        <dbReference type="Google" id="ProtNLM"/>
    </source>
</evidence>
<feature type="compositionally biased region" description="Basic and acidic residues" evidence="1">
    <location>
        <begin position="25"/>
        <end position="34"/>
    </location>
</feature>
<evidence type="ECO:0000313" key="4">
    <source>
        <dbReference type="EMBL" id="EMA00014.1"/>
    </source>
</evidence>
<dbReference type="Proteomes" id="UP000011603">
    <property type="component" value="Unassembled WGS sequence"/>
</dbReference>
<dbReference type="HOGENOM" id="CLU_1197615_0_0_2"/>
<dbReference type="EMBL" id="CP001868">
    <property type="protein sequence ID" value="AFK19692.1"/>
    <property type="molecule type" value="Genomic_DNA"/>
</dbReference>
<dbReference type="GeneID" id="40155090"/>
<evidence type="ECO:0000313" key="3">
    <source>
        <dbReference type="EMBL" id="AHZ23081.1"/>
    </source>
</evidence>
<reference evidence="2 6" key="2">
    <citation type="journal article" date="2012" name="J. Bacteriol.">
        <title>Complete genome sequence of the metabolically versatile halophilic archaeon Haloferax mediterranei, a poly(3-hydroxybutyrate-co-3-hydroxyvalerate) producer.</title>
        <authorList>
            <person name="Han J."/>
            <person name="Zhang F."/>
            <person name="Hou J."/>
            <person name="Liu X."/>
            <person name="Li M."/>
            <person name="Liu H."/>
            <person name="Cai L."/>
            <person name="Zhang B."/>
            <person name="Chen Y."/>
            <person name="Zhou J."/>
            <person name="Hu S."/>
            <person name="Xiang H."/>
        </authorList>
    </citation>
    <scope>NUCLEOTIDE SEQUENCE [LARGE SCALE GENOMIC DNA]</scope>
    <source>
        <strain evidence="6">ATCC 33500 / DSM 1411 / JCM 8866 / NBRC 14739 / NCIMB 2177 / R-4</strain>
        <strain evidence="2">CGMCC 1.2087</strain>
    </source>
</reference>
<keyword evidence="7" id="KW-1185">Reference proteome</keyword>
<reference evidence="3 8" key="4">
    <citation type="submission" date="2014-04" db="EMBL/GenBank/DDBJ databases">
        <title>Transcriptional profiles of Haloferax mediterranei on the basis of nitrogen availability.</title>
        <authorList>
            <person name="Bautista V."/>
        </authorList>
    </citation>
    <scope>NUCLEOTIDE SEQUENCE [LARGE SCALE GENOMIC DNA]</scope>
    <source>
        <strain evidence="3">ATCC 33500</strain>
        <strain evidence="8">ATCC 33500 / DSM 1411 / JCM 8866 / NBRC 14739 / NCIMB 2177 / R-4</strain>
    </source>
</reference>
<reference evidence="5 9" key="6">
    <citation type="submission" date="2019-04" db="EMBL/GenBank/DDBJ databases">
        <title>Methylomes of two halophilic Archaea, Haloarcula marismortui and Haloferax mediterranei.</title>
        <authorList>
            <person name="DasSarma S."/>
            <person name="DasSarma P."/>
            <person name="DasSarma S."/>
            <person name="Fomenkov A."/>
            <person name="Vincze T."/>
            <person name="Anton B.P."/>
            <person name="Roberts R.J."/>
        </authorList>
    </citation>
    <scope>NUCLEOTIDE SEQUENCE [LARGE SCALE GENOMIC DNA]</scope>
    <source>
        <strain evidence="5">ATCC 33500</strain>
        <strain evidence="9">ATCC 33500 / DSM 1411 / JCM 8866 / NBRC 14739 / NCIMB 2177 / R-4</strain>
    </source>
</reference>
<reference evidence="2" key="1">
    <citation type="journal article" date="2012" name="Appl. Environ. Microbiol.">
        <title>Identification of the haloarchaeal phasin (PhaP) that functions in polyhydroxyalkanoate accumulation and granule formation in Haloferax mediterranei.</title>
        <authorList>
            <person name="Cai S."/>
            <person name="Cai L."/>
            <person name="Liu H."/>
            <person name="Liu X."/>
            <person name="Han J."/>
            <person name="Zhou J."/>
            <person name="Xiang H."/>
        </authorList>
    </citation>
    <scope>NUCLEOTIDE SEQUENCE</scope>
    <source>
        <strain evidence="2">CGMCC 1.2087</strain>
    </source>
</reference>